<dbReference type="InterPro" id="IPR003788">
    <property type="entry name" value="NDUFAF7"/>
</dbReference>
<feature type="region of interest" description="Disordered" evidence="8">
    <location>
        <begin position="1"/>
        <end position="60"/>
    </location>
</feature>
<comment type="catalytic activity">
    <reaction evidence="6 7">
        <text>L-arginyl-[protein] + 2 S-adenosyl-L-methionine = N(omega),N(omega)'-dimethyl-L-arginyl-[protein] + 2 S-adenosyl-L-homocysteine + 2 H(+)</text>
        <dbReference type="Rhea" id="RHEA:48108"/>
        <dbReference type="Rhea" id="RHEA-COMP:10532"/>
        <dbReference type="Rhea" id="RHEA-COMP:11992"/>
        <dbReference type="ChEBI" id="CHEBI:15378"/>
        <dbReference type="ChEBI" id="CHEBI:29965"/>
        <dbReference type="ChEBI" id="CHEBI:57856"/>
        <dbReference type="ChEBI" id="CHEBI:59789"/>
        <dbReference type="ChEBI" id="CHEBI:88221"/>
        <dbReference type="EC" id="2.1.1.320"/>
    </reaction>
</comment>
<proteinExistence type="inferred from homology"/>
<dbReference type="AlphaFoldDB" id="A0A1Y1IJE1"/>
<comment type="function">
    <text evidence="7">Arginine methyltransferase involved in the assembly or stability of mitochondrial NADH:ubiquinone oxidoreductase complex (complex I).</text>
</comment>
<evidence type="ECO:0000256" key="3">
    <source>
        <dbReference type="ARBA" id="ARBA00022603"/>
    </source>
</evidence>
<dbReference type="EMBL" id="DF237649">
    <property type="protein sequence ID" value="GAQ90904.1"/>
    <property type="molecule type" value="Genomic_DNA"/>
</dbReference>
<dbReference type="STRING" id="105231.A0A1Y1IJE1"/>
<evidence type="ECO:0000256" key="8">
    <source>
        <dbReference type="SAM" id="MobiDB-lite"/>
    </source>
</evidence>
<keyword evidence="10" id="KW-1185">Reference proteome</keyword>
<dbReference type="SUPFAM" id="SSF53335">
    <property type="entry name" value="S-adenosyl-L-methionine-dependent methyltransferases"/>
    <property type="match status" value="1"/>
</dbReference>
<evidence type="ECO:0000256" key="7">
    <source>
        <dbReference type="RuleBase" id="RU364114"/>
    </source>
</evidence>
<dbReference type="EC" id="2.1.1.320" evidence="7"/>
<keyword evidence="4 7" id="KW-0808">Transferase</keyword>
<evidence type="ECO:0000256" key="5">
    <source>
        <dbReference type="ARBA" id="ARBA00023128"/>
    </source>
</evidence>
<evidence type="ECO:0000313" key="9">
    <source>
        <dbReference type="EMBL" id="GAQ90904.1"/>
    </source>
</evidence>
<dbReference type="Proteomes" id="UP000054558">
    <property type="component" value="Unassembled WGS sequence"/>
</dbReference>
<dbReference type="InterPro" id="IPR038375">
    <property type="entry name" value="NDUFAF7_sf"/>
</dbReference>
<evidence type="ECO:0000256" key="1">
    <source>
        <dbReference type="ARBA" id="ARBA00004173"/>
    </source>
</evidence>
<dbReference type="PANTHER" id="PTHR12049">
    <property type="entry name" value="PROTEIN ARGININE METHYLTRANSFERASE NDUFAF7, MITOCHONDRIAL"/>
    <property type="match status" value="1"/>
</dbReference>
<comment type="similarity">
    <text evidence="2 7">Belongs to the NDUFAF7 family.</text>
</comment>
<dbReference type="InterPro" id="IPR029063">
    <property type="entry name" value="SAM-dependent_MTases_sf"/>
</dbReference>
<keyword evidence="3 7" id="KW-0489">Methyltransferase</keyword>
<dbReference type="PANTHER" id="PTHR12049:SF7">
    <property type="entry name" value="PROTEIN ARGININE METHYLTRANSFERASE NDUFAF7, MITOCHONDRIAL"/>
    <property type="match status" value="1"/>
</dbReference>
<dbReference type="OrthoDB" id="438553at2759"/>
<feature type="region of interest" description="Disordered" evidence="8">
    <location>
        <begin position="212"/>
        <end position="241"/>
    </location>
</feature>
<evidence type="ECO:0000313" key="10">
    <source>
        <dbReference type="Proteomes" id="UP000054558"/>
    </source>
</evidence>
<reference evidence="9 10" key="1">
    <citation type="journal article" date="2014" name="Nat. Commun.">
        <title>Klebsormidium flaccidum genome reveals primary factors for plant terrestrial adaptation.</title>
        <authorList>
            <person name="Hori K."/>
            <person name="Maruyama F."/>
            <person name="Fujisawa T."/>
            <person name="Togashi T."/>
            <person name="Yamamoto N."/>
            <person name="Seo M."/>
            <person name="Sato S."/>
            <person name="Yamada T."/>
            <person name="Mori H."/>
            <person name="Tajima N."/>
            <person name="Moriyama T."/>
            <person name="Ikeuchi M."/>
            <person name="Watanabe M."/>
            <person name="Wada H."/>
            <person name="Kobayashi K."/>
            <person name="Saito M."/>
            <person name="Masuda T."/>
            <person name="Sasaki-Sekimoto Y."/>
            <person name="Mashiguchi K."/>
            <person name="Awai K."/>
            <person name="Shimojima M."/>
            <person name="Masuda S."/>
            <person name="Iwai M."/>
            <person name="Nobusawa T."/>
            <person name="Narise T."/>
            <person name="Kondo S."/>
            <person name="Saito H."/>
            <person name="Sato R."/>
            <person name="Murakawa M."/>
            <person name="Ihara Y."/>
            <person name="Oshima-Yamada Y."/>
            <person name="Ohtaka K."/>
            <person name="Satoh M."/>
            <person name="Sonobe K."/>
            <person name="Ishii M."/>
            <person name="Ohtani R."/>
            <person name="Kanamori-Sato M."/>
            <person name="Honoki R."/>
            <person name="Miyazaki D."/>
            <person name="Mochizuki H."/>
            <person name="Umetsu J."/>
            <person name="Higashi K."/>
            <person name="Shibata D."/>
            <person name="Kamiya Y."/>
            <person name="Sato N."/>
            <person name="Nakamura Y."/>
            <person name="Tabata S."/>
            <person name="Ida S."/>
            <person name="Kurokawa K."/>
            <person name="Ohta H."/>
        </authorList>
    </citation>
    <scope>NUCLEOTIDE SEQUENCE [LARGE SCALE GENOMIC DNA]</scope>
    <source>
        <strain evidence="9 10">NIES-2285</strain>
    </source>
</reference>
<evidence type="ECO:0000256" key="6">
    <source>
        <dbReference type="ARBA" id="ARBA00048612"/>
    </source>
</evidence>
<evidence type="ECO:0000256" key="2">
    <source>
        <dbReference type="ARBA" id="ARBA00005891"/>
    </source>
</evidence>
<evidence type="ECO:0000256" key="4">
    <source>
        <dbReference type="ARBA" id="ARBA00022679"/>
    </source>
</evidence>
<dbReference type="Gene3D" id="3.40.50.12710">
    <property type="match status" value="1"/>
</dbReference>
<name>A0A1Y1IJE1_KLENI</name>
<comment type="subcellular location">
    <subcellularLocation>
        <location evidence="1 7">Mitochondrion</location>
    </subcellularLocation>
</comment>
<dbReference type="GO" id="GO:0035243">
    <property type="term" value="F:protein-arginine omega-N symmetric methyltransferase activity"/>
    <property type="evidence" value="ECO:0000318"/>
    <property type="project" value="GO_Central"/>
</dbReference>
<accession>A0A1Y1IJE1</accession>
<keyword evidence="5 7" id="KW-0496">Mitochondrion</keyword>
<dbReference type="GO" id="GO:0005739">
    <property type="term" value="C:mitochondrion"/>
    <property type="evidence" value="ECO:0000318"/>
    <property type="project" value="GO_Central"/>
</dbReference>
<dbReference type="Pfam" id="PF02636">
    <property type="entry name" value="Methyltransf_28"/>
    <property type="match status" value="1"/>
</dbReference>
<organism evidence="9 10">
    <name type="scientific">Klebsormidium nitens</name>
    <name type="common">Green alga</name>
    <name type="synonym">Ulothrix nitens</name>
    <dbReference type="NCBI Taxonomy" id="105231"/>
    <lineage>
        <taxon>Eukaryota</taxon>
        <taxon>Viridiplantae</taxon>
        <taxon>Streptophyta</taxon>
        <taxon>Klebsormidiophyceae</taxon>
        <taxon>Klebsormidiales</taxon>
        <taxon>Klebsormidiaceae</taxon>
        <taxon>Klebsormidium</taxon>
    </lineage>
</organism>
<dbReference type="GO" id="GO:0032981">
    <property type="term" value="P:mitochondrial respiratory chain complex I assembly"/>
    <property type="evidence" value="ECO:0000318"/>
    <property type="project" value="GO_Central"/>
</dbReference>
<sequence>MEHERKGNADSDEKVVVDNAGLGNSRGGVAATSEEERLSHQAHVGGEAGPSGRALSDSPENVITVDRTGLQKELEHLHGQVPGKEEETPLAKHLKTLIKFRGGPITLAEYMKEVLTNPSDGFYMNRDVFGTKGDFVTSPDISQMFGELLGIWAVVLWQQMGQPREVNLVELGPGRGALMADLMRGTAQFGAFTSALRVHLVEVSPALRDLQSKKLQCQEPGPRPSASGRDTDAGPSVSGISGVPVTWHSSLEDVPRGPMIAIGHEFLDALPVHQFQRTELGWCERLVDVAPDWSQRHLRLVLSKGPTVAAKVYLKKRLETLSIVEQKNNPVIEVCPGAVDLAKELSKRIGEDGGGALLIDYGDDKLAGDSLQAIKEHKFVDLLHAPGTADLSAWVDFAAVKTAAAESGADVQSYGPITQTQLLAQLGINTRVEKLLETATEEEAEALEQAYLRLVGDQPGDEKAGTPPGMGAKYKAVVIAKKAQGPPFPFT</sequence>
<dbReference type="OMA" id="YYHPQRN"/>
<feature type="compositionally biased region" description="Basic and acidic residues" evidence="8">
    <location>
        <begin position="1"/>
        <end position="16"/>
    </location>
</feature>
<dbReference type="GO" id="GO:0032259">
    <property type="term" value="P:methylation"/>
    <property type="evidence" value="ECO:0007669"/>
    <property type="project" value="UniProtKB-KW"/>
</dbReference>
<gene>
    <name evidence="9" type="ORF">KFL_007000030</name>
</gene>
<protein>
    <recommendedName>
        <fullName evidence="7">Protein arginine methyltransferase NDUFAF7</fullName>
        <ecNumber evidence="7">2.1.1.320</ecNumber>
    </recommendedName>
</protein>